<proteinExistence type="inferred from homology"/>
<reference evidence="10 11" key="1">
    <citation type="submission" date="2016-09" db="EMBL/GenBank/DDBJ databases">
        <title>Extensive genetic diversity and differential bi-allelic expression allows diatom success in the polar Southern Ocean.</title>
        <authorList>
            <consortium name="DOE Joint Genome Institute"/>
            <person name="Mock T."/>
            <person name="Otillar R.P."/>
            <person name="Strauss J."/>
            <person name="Dupont C."/>
            <person name="Frickenhaus S."/>
            <person name="Maumus F."/>
            <person name="Mcmullan M."/>
            <person name="Sanges R."/>
            <person name="Schmutz J."/>
            <person name="Toseland A."/>
            <person name="Valas R."/>
            <person name="Veluchamy A."/>
            <person name="Ward B.J."/>
            <person name="Allen A."/>
            <person name="Barry K."/>
            <person name="Falciatore A."/>
            <person name="Ferrante M."/>
            <person name="Fortunato A.E."/>
            <person name="Gloeckner G."/>
            <person name="Gruber A."/>
            <person name="Hipkin R."/>
            <person name="Janech M."/>
            <person name="Kroth P."/>
            <person name="Leese F."/>
            <person name="Lindquist E."/>
            <person name="Lyon B.R."/>
            <person name="Martin J."/>
            <person name="Mayer C."/>
            <person name="Parker M."/>
            <person name="Quesneville H."/>
            <person name="Raymond J."/>
            <person name="Uhlig C."/>
            <person name="Valentin K.U."/>
            <person name="Worden A.Z."/>
            <person name="Armbrust E.V."/>
            <person name="Bowler C."/>
            <person name="Green B."/>
            <person name="Moulton V."/>
            <person name="Van Oosterhout C."/>
            <person name="Grigoriev I."/>
        </authorList>
    </citation>
    <scope>NUCLEOTIDE SEQUENCE [LARGE SCALE GENOMIC DNA]</scope>
    <source>
        <strain evidence="10 11">CCMP1102</strain>
    </source>
</reference>
<dbReference type="FunCoup" id="A0A1E7FEY1">
    <property type="interactions" value="14"/>
</dbReference>
<evidence type="ECO:0000256" key="4">
    <source>
        <dbReference type="ARBA" id="ARBA00022832"/>
    </source>
</evidence>
<dbReference type="CDD" id="cd05927">
    <property type="entry name" value="LC-FACS_euk"/>
    <property type="match status" value="1"/>
</dbReference>
<dbReference type="AlphaFoldDB" id="A0A1E7FEY1"/>
<feature type="compositionally biased region" description="Basic and acidic residues" evidence="8">
    <location>
        <begin position="16"/>
        <end position="30"/>
    </location>
</feature>
<dbReference type="EMBL" id="KV784358">
    <property type="protein sequence ID" value="OEU16707.1"/>
    <property type="molecule type" value="Genomic_DNA"/>
</dbReference>
<name>A0A1E7FEY1_9STRA</name>
<dbReference type="GO" id="GO:0004467">
    <property type="term" value="F:long-chain fatty acid-CoA ligase activity"/>
    <property type="evidence" value="ECO:0007669"/>
    <property type="project" value="UniProtKB-EC"/>
</dbReference>
<keyword evidence="11" id="KW-1185">Reference proteome</keyword>
<comment type="catalytic activity">
    <reaction evidence="7">
        <text>a long-chain fatty acid + ATP + CoA = a long-chain fatty acyl-CoA + AMP + diphosphate</text>
        <dbReference type="Rhea" id="RHEA:15421"/>
        <dbReference type="ChEBI" id="CHEBI:30616"/>
        <dbReference type="ChEBI" id="CHEBI:33019"/>
        <dbReference type="ChEBI" id="CHEBI:57287"/>
        <dbReference type="ChEBI" id="CHEBI:57560"/>
        <dbReference type="ChEBI" id="CHEBI:83139"/>
        <dbReference type="ChEBI" id="CHEBI:456215"/>
        <dbReference type="EC" id="6.2.1.3"/>
    </reaction>
</comment>
<evidence type="ECO:0000256" key="5">
    <source>
        <dbReference type="ARBA" id="ARBA00022840"/>
    </source>
</evidence>
<dbReference type="SUPFAM" id="SSF56801">
    <property type="entry name" value="Acetyl-CoA synthetase-like"/>
    <property type="match status" value="1"/>
</dbReference>
<keyword evidence="5 7" id="KW-0067">ATP-binding</keyword>
<comment type="similarity">
    <text evidence="1 7">Belongs to the ATP-dependent AMP-binding enzyme family.</text>
</comment>
<dbReference type="GO" id="GO:0005783">
    <property type="term" value="C:endoplasmic reticulum"/>
    <property type="evidence" value="ECO:0007669"/>
    <property type="project" value="TreeGrafter"/>
</dbReference>
<protein>
    <recommendedName>
        <fullName evidence="6 7">Long-chain-fatty-acid--CoA ligase</fullName>
        <ecNumber evidence="6 7">6.2.1.3</ecNumber>
    </recommendedName>
</protein>
<organism evidence="10 11">
    <name type="scientific">Fragilariopsis cylindrus CCMP1102</name>
    <dbReference type="NCBI Taxonomy" id="635003"/>
    <lineage>
        <taxon>Eukaryota</taxon>
        <taxon>Sar</taxon>
        <taxon>Stramenopiles</taxon>
        <taxon>Ochrophyta</taxon>
        <taxon>Bacillariophyta</taxon>
        <taxon>Bacillariophyceae</taxon>
        <taxon>Bacillariophycidae</taxon>
        <taxon>Bacillariales</taxon>
        <taxon>Bacillariaceae</taxon>
        <taxon>Fragilariopsis</taxon>
    </lineage>
</organism>
<dbReference type="InterPro" id="IPR000873">
    <property type="entry name" value="AMP-dep_synth/lig_dom"/>
</dbReference>
<dbReference type="PROSITE" id="PS00455">
    <property type="entry name" value="AMP_BINDING"/>
    <property type="match status" value="1"/>
</dbReference>
<dbReference type="PANTHER" id="PTHR43272:SF33">
    <property type="entry name" value="AMP-BINDING DOMAIN-CONTAINING PROTEIN-RELATED"/>
    <property type="match status" value="1"/>
</dbReference>
<evidence type="ECO:0000259" key="9">
    <source>
        <dbReference type="Pfam" id="PF00501"/>
    </source>
</evidence>
<dbReference type="InterPro" id="IPR020845">
    <property type="entry name" value="AMP-binding_CS"/>
</dbReference>
<evidence type="ECO:0000256" key="7">
    <source>
        <dbReference type="RuleBase" id="RU369030"/>
    </source>
</evidence>
<gene>
    <name evidence="10" type="ORF">FRACYDRAFT_208444</name>
</gene>
<dbReference type="InParanoid" id="A0A1E7FEY1"/>
<evidence type="ECO:0000256" key="2">
    <source>
        <dbReference type="ARBA" id="ARBA00022598"/>
    </source>
</evidence>
<dbReference type="EC" id="6.2.1.3" evidence="6 7"/>
<evidence type="ECO:0000313" key="10">
    <source>
        <dbReference type="EMBL" id="OEU16707.1"/>
    </source>
</evidence>
<dbReference type="KEGG" id="fcy:FRACYDRAFT_208444"/>
<feature type="compositionally biased region" description="Polar residues" evidence="8">
    <location>
        <begin position="1"/>
        <end position="15"/>
    </location>
</feature>
<dbReference type="OrthoDB" id="189102at2759"/>
<dbReference type="InterPro" id="IPR045311">
    <property type="entry name" value="LC-FACS_euk"/>
</dbReference>
<dbReference type="GO" id="GO:0005524">
    <property type="term" value="F:ATP binding"/>
    <property type="evidence" value="ECO:0007669"/>
    <property type="project" value="UniProtKB-KW"/>
</dbReference>
<feature type="domain" description="AMP-dependent synthetase/ligase" evidence="9">
    <location>
        <begin position="74"/>
        <end position="494"/>
    </location>
</feature>
<dbReference type="PANTHER" id="PTHR43272">
    <property type="entry name" value="LONG-CHAIN-FATTY-ACID--COA LIGASE"/>
    <property type="match status" value="1"/>
</dbReference>
<sequence length="681" mass="74768">MSHPTQRSTIVPQTSRKNERGNIRRGGDATRHPELGFKGCRTLYEGFRRGHNINPLGACLGFRAISTNGLATPYIYSSYTEVLARINAFAAGLDTLNLVPPTTKDDGEMILVGLYMKNCMEWFIAEQAIFCVSGATVPFYDTLGPESVQFILKQTSTKTVVSTRKELQRLCTVKKSGLCPYFEVVVLVDGVTAHAAKIAKEAGLSVMSFAKVEAVGAHRIDTEGFQHRPPSGKDIFTFCYTSGTTGDPKGALLTHENMVSAIVGVGDIFPFETTDRHLSYLPLAHIFERIIMAQIFMQGASIAFFRGDPLLLIEDFQACRPTVLAAAPRVLNKIYDKIQVGIAAAGGMKKKLFDAAVATKTKNLLTKGQLTHAVYDRLMFNKIKKGLGLDCLRSVVSGSAPLSKTVMNFYRIMLGIPVVEGYGQTENAACCTISLPEDMSTSGHVGIPNPAVEIVLVDVPEMGYRHTDTDHKGQPCQGRGEILARGPTVFKGYYKDPVKTEEAVDEEGWLHSGDIGLWTTDGNLQIIDRKKNIFKLSQGEYVAPEKIENVVIQSLLIGQAFVHGDSLQSALVAVIVPDEDPTRTLLENSEEPALAKASFSEICKSDKLKSIIMADLTKLGRANGLLGFEIPKSIHLSDEEFSVENGLLTPTFKLKRQQARDKYEKEIERMYTVMSKPKSKL</sequence>
<dbReference type="Proteomes" id="UP000095751">
    <property type="component" value="Unassembled WGS sequence"/>
</dbReference>
<evidence type="ECO:0000256" key="8">
    <source>
        <dbReference type="SAM" id="MobiDB-lite"/>
    </source>
</evidence>
<evidence type="ECO:0000313" key="11">
    <source>
        <dbReference type="Proteomes" id="UP000095751"/>
    </source>
</evidence>
<evidence type="ECO:0000256" key="3">
    <source>
        <dbReference type="ARBA" id="ARBA00022741"/>
    </source>
</evidence>
<feature type="region of interest" description="Disordered" evidence="8">
    <location>
        <begin position="1"/>
        <end position="30"/>
    </location>
</feature>
<evidence type="ECO:0000256" key="6">
    <source>
        <dbReference type="ARBA" id="ARBA00026121"/>
    </source>
</evidence>
<dbReference type="Gene3D" id="3.40.50.12780">
    <property type="entry name" value="N-terminal domain of ligase-like"/>
    <property type="match status" value="1"/>
</dbReference>
<keyword evidence="4 7" id="KW-0276">Fatty acid metabolism</keyword>
<keyword evidence="7" id="KW-0443">Lipid metabolism</keyword>
<comment type="function">
    <text evidence="7">Catalyzes the conversion of long-chain fatty acids to their active form acyl-CoAs for both synthesis of cellular lipids, and degradation via beta-oxidation.</text>
</comment>
<dbReference type="InterPro" id="IPR042099">
    <property type="entry name" value="ANL_N_sf"/>
</dbReference>
<dbReference type="GO" id="GO:0016020">
    <property type="term" value="C:membrane"/>
    <property type="evidence" value="ECO:0007669"/>
    <property type="project" value="TreeGrafter"/>
</dbReference>
<keyword evidence="2 7" id="KW-0436">Ligase</keyword>
<dbReference type="Pfam" id="PF00501">
    <property type="entry name" value="AMP-binding"/>
    <property type="match status" value="1"/>
</dbReference>
<keyword evidence="3 7" id="KW-0547">Nucleotide-binding</keyword>
<accession>A0A1E7FEY1</accession>
<evidence type="ECO:0000256" key="1">
    <source>
        <dbReference type="ARBA" id="ARBA00006432"/>
    </source>
</evidence>